<gene>
    <name evidence="2" type="ORF">MNBD_GAMMA19-1867</name>
</gene>
<organism evidence="2">
    <name type="scientific">hydrothermal vent metagenome</name>
    <dbReference type="NCBI Taxonomy" id="652676"/>
    <lineage>
        <taxon>unclassified sequences</taxon>
        <taxon>metagenomes</taxon>
        <taxon>ecological metagenomes</taxon>
    </lineage>
</organism>
<proteinExistence type="predicted"/>
<name>A0A3B1AQD9_9ZZZZ</name>
<reference evidence="2" key="1">
    <citation type="submission" date="2018-06" db="EMBL/GenBank/DDBJ databases">
        <authorList>
            <person name="Zhirakovskaya E."/>
        </authorList>
    </citation>
    <scope>NUCLEOTIDE SEQUENCE</scope>
</reference>
<keyword evidence="1" id="KW-0472">Membrane</keyword>
<feature type="transmembrane region" description="Helical" evidence="1">
    <location>
        <begin position="9"/>
        <end position="33"/>
    </location>
</feature>
<keyword evidence="1" id="KW-0812">Transmembrane</keyword>
<evidence type="ECO:0000313" key="2">
    <source>
        <dbReference type="EMBL" id="VAW96194.1"/>
    </source>
</evidence>
<accession>A0A3B1AQD9</accession>
<dbReference type="EMBL" id="UOFV01000079">
    <property type="protein sequence ID" value="VAW96194.1"/>
    <property type="molecule type" value="Genomic_DNA"/>
</dbReference>
<sequence length="122" mass="14369">MMETETSELIFLILIFLATIAIFLMIALMFYIGRTRIKEIDKVVYGFEFPNDSIFALGLRVPNYGGAFLWKWSAKRSGLEGKIEHFDKRFRWPFIAVFLLMIFGVFMMILAGVFEKYYMDIH</sequence>
<evidence type="ECO:0000256" key="1">
    <source>
        <dbReference type="SAM" id="Phobius"/>
    </source>
</evidence>
<protein>
    <submittedName>
        <fullName evidence="2">Uncharacterized protein</fullName>
    </submittedName>
</protein>
<feature type="transmembrane region" description="Helical" evidence="1">
    <location>
        <begin position="92"/>
        <end position="114"/>
    </location>
</feature>
<dbReference type="AlphaFoldDB" id="A0A3B1AQD9"/>
<keyword evidence="1" id="KW-1133">Transmembrane helix</keyword>